<gene>
    <name evidence="6" type="ORF">WN55_09422</name>
</gene>
<dbReference type="GO" id="GO:0016798">
    <property type="term" value="F:hydrolase activity, acting on glycosyl bonds"/>
    <property type="evidence" value="ECO:0007669"/>
    <property type="project" value="UniProtKB-KW"/>
</dbReference>
<dbReference type="Proteomes" id="UP000076502">
    <property type="component" value="Unassembled WGS sequence"/>
</dbReference>
<dbReference type="InterPro" id="IPR007342">
    <property type="entry name" value="PsuG"/>
</dbReference>
<reference evidence="6 7" key="1">
    <citation type="submission" date="2015-07" db="EMBL/GenBank/DDBJ databases">
        <title>The genome of Dufourea novaeangliae.</title>
        <authorList>
            <person name="Pan H."/>
            <person name="Kapheim K."/>
        </authorList>
    </citation>
    <scope>NUCLEOTIDE SEQUENCE [LARGE SCALE GENOMIC DNA]</scope>
    <source>
        <strain evidence="6">0120121106</strain>
        <tissue evidence="6">Whole body</tissue>
    </source>
</reference>
<evidence type="ECO:0000256" key="2">
    <source>
        <dbReference type="ARBA" id="ARBA00022801"/>
    </source>
</evidence>
<evidence type="ECO:0000256" key="4">
    <source>
        <dbReference type="ARBA" id="ARBA00023239"/>
    </source>
</evidence>
<dbReference type="PANTHER" id="PTHR42909">
    <property type="entry name" value="ZGC:136858"/>
    <property type="match status" value="1"/>
</dbReference>
<sequence length="386" mass="42083">MQWTHFRRLFWKVRRINSSHNRRSITDCSKFTYGHDVEAARRNGQPIVALESTIITHGMPYPDNLKTAIRVENAVRSKGAVPATIAILKGQVHVGLNQEQLEILSRSDSKKTIKCSRRDISLIISQKLNGGTTVSATLLLANLSGLPIMATGGIGGVHRGAELTFDISTDLIELGHTPVAVVCSGVKSILDIGKTLEYLETQGVPVITIGETDHFPAFYCRQTFQNIKAPYKVSNSKEAGDVLRAQKELGLQTGLLFAVPIPEKYALDPNEMESAICKALEAAESQGITGKNVTPFLLEELNKITHGQSLQANMALIENNANMAAEIAVNLTERHQNISISSASNCSIMPKRSPVVIGGAIMDTTLQVKESEIRVSETPLSQNYTK</sequence>
<dbReference type="Pfam" id="PF04227">
    <property type="entry name" value="Indigoidine_A"/>
    <property type="match status" value="1"/>
</dbReference>
<dbReference type="GO" id="GO:0046872">
    <property type="term" value="F:metal ion binding"/>
    <property type="evidence" value="ECO:0007669"/>
    <property type="project" value="UniProtKB-KW"/>
</dbReference>
<keyword evidence="2" id="KW-0378">Hydrolase</keyword>
<evidence type="ECO:0000256" key="3">
    <source>
        <dbReference type="ARBA" id="ARBA00023211"/>
    </source>
</evidence>
<dbReference type="AlphaFoldDB" id="A0A154P8I2"/>
<dbReference type="STRING" id="178035.A0A154P8I2"/>
<protein>
    <submittedName>
        <fullName evidence="6">Pseudouridine-5'-phosphate glycosidase</fullName>
    </submittedName>
</protein>
<proteinExistence type="inferred from homology"/>
<evidence type="ECO:0000313" key="6">
    <source>
        <dbReference type="EMBL" id="KZC07430.1"/>
    </source>
</evidence>
<dbReference type="Gene3D" id="3.40.1790.10">
    <property type="entry name" value="Indigoidine synthase domain"/>
    <property type="match status" value="1"/>
</dbReference>
<dbReference type="SUPFAM" id="SSF110581">
    <property type="entry name" value="Indigoidine synthase A-like"/>
    <property type="match status" value="1"/>
</dbReference>
<evidence type="ECO:0000256" key="5">
    <source>
        <dbReference type="ARBA" id="ARBA00023295"/>
    </source>
</evidence>
<name>A0A154P8I2_DUFNO</name>
<keyword evidence="1" id="KW-0479">Metal-binding</keyword>
<keyword evidence="7" id="KW-1185">Reference proteome</keyword>
<keyword evidence="5 6" id="KW-0326">Glycosidase</keyword>
<evidence type="ECO:0000256" key="1">
    <source>
        <dbReference type="ARBA" id="ARBA00022723"/>
    </source>
</evidence>
<dbReference type="GO" id="GO:0004730">
    <property type="term" value="F:pseudouridylate synthase activity"/>
    <property type="evidence" value="ECO:0007669"/>
    <property type="project" value="InterPro"/>
</dbReference>
<dbReference type="InterPro" id="IPR022830">
    <property type="entry name" value="Indigdn_synthA-like"/>
</dbReference>
<keyword evidence="4" id="KW-0456">Lyase</keyword>
<dbReference type="GO" id="GO:0005737">
    <property type="term" value="C:cytoplasm"/>
    <property type="evidence" value="ECO:0007669"/>
    <property type="project" value="TreeGrafter"/>
</dbReference>
<dbReference type="EMBL" id="KQ434826">
    <property type="protein sequence ID" value="KZC07430.1"/>
    <property type="molecule type" value="Genomic_DNA"/>
</dbReference>
<evidence type="ECO:0000313" key="7">
    <source>
        <dbReference type="Proteomes" id="UP000076502"/>
    </source>
</evidence>
<dbReference type="HAMAP" id="MF_01876">
    <property type="entry name" value="PsiMP_glycosidase"/>
    <property type="match status" value="1"/>
</dbReference>
<accession>A0A154P8I2</accession>
<organism evidence="6 7">
    <name type="scientific">Dufourea novaeangliae</name>
    <name type="common">Sweat bee</name>
    <dbReference type="NCBI Taxonomy" id="178035"/>
    <lineage>
        <taxon>Eukaryota</taxon>
        <taxon>Metazoa</taxon>
        <taxon>Ecdysozoa</taxon>
        <taxon>Arthropoda</taxon>
        <taxon>Hexapoda</taxon>
        <taxon>Insecta</taxon>
        <taxon>Pterygota</taxon>
        <taxon>Neoptera</taxon>
        <taxon>Endopterygota</taxon>
        <taxon>Hymenoptera</taxon>
        <taxon>Apocrita</taxon>
        <taxon>Aculeata</taxon>
        <taxon>Apoidea</taxon>
        <taxon>Anthophila</taxon>
        <taxon>Halictidae</taxon>
        <taxon>Rophitinae</taxon>
        <taxon>Dufourea</taxon>
    </lineage>
</organism>
<dbReference type="PANTHER" id="PTHR42909:SF1">
    <property type="entry name" value="CARBOHYDRATE KINASE PFKB DOMAIN-CONTAINING PROTEIN"/>
    <property type="match status" value="1"/>
</dbReference>
<keyword evidence="3" id="KW-0464">Manganese</keyword>
<dbReference type="OrthoDB" id="198885at2759"/>